<proteinExistence type="predicted"/>
<dbReference type="InterPro" id="IPR026444">
    <property type="entry name" value="Secre_tail"/>
</dbReference>
<dbReference type="InterPro" id="IPR025965">
    <property type="entry name" value="FlgD/Vpr_Ig-like"/>
</dbReference>
<feature type="domain" description="FlgD/Vpr Ig-like" evidence="1">
    <location>
        <begin position="246"/>
        <end position="307"/>
    </location>
</feature>
<organism evidence="2 3">
    <name type="scientific">candidate division GN15 bacterium</name>
    <dbReference type="NCBI Taxonomy" id="2072418"/>
    <lineage>
        <taxon>Bacteria</taxon>
        <taxon>candidate division GN15</taxon>
    </lineage>
</organism>
<dbReference type="AlphaFoldDB" id="A0A855WZI4"/>
<evidence type="ECO:0000259" key="1">
    <source>
        <dbReference type="Pfam" id="PF13860"/>
    </source>
</evidence>
<dbReference type="NCBIfam" id="TIGR04183">
    <property type="entry name" value="Por_Secre_tail"/>
    <property type="match status" value="1"/>
</dbReference>
<dbReference type="Gene3D" id="2.60.40.4070">
    <property type="match status" value="1"/>
</dbReference>
<gene>
    <name evidence="2" type="ORF">C3F09_08010</name>
</gene>
<accession>A0A855WZI4</accession>
<sequence>MKLRSLVLVLGLLVTLTLGAGEVFAGSGVVSLDKVEGLLGHDTVVAGENLRFVMRFDNSGTNGTAVKCNTSSGWVISSPDGAIWDSVTLDSAGPINAGESQFFLYFNVVSGLGFFNVGNGAPTPDTVGALQAASGTKGLPTTWNDTSLAVRVWFTGTGSHGKHICIDTAFWGTGGTWKWVGVVSLADFFPTWQGLPGLTYNQPGGGYCFLIYDAAAGVDDANGATLPKSFALQQNYPNPFNPTTTVKFDVPTRSQVKLSVYNVLGQKVKTLVDGMVEAGFGHEARWDGTTDGGNAVSSGIYFYKMEAGSFVQTKKMVMMK</sequence>
<evidence type="ECO:0000313" key="3">
    <source>
        <dbReference type="Proteomes" id="UP000250918"/>
    </source>
</evidence>
<evidence type="ECO:0000313" key="2">
    <source>
        <dbReference type="EMBL" id="PWB71293.1"/>
    </source>
</evidence>
<comment type="caution">
    <text evidence="2">The sequence shown here is derived from an EMBL/GenBank/DDBJ whole genome shotgun (WGS) entry which is preliminary data.</text>
</comment>
<dbReference type="Proteomes" id="UP000250918">
    <property type="component" value="Unassembled WGS sequence"/>
</dbReference>
<name>A0A855WZI4_9BACT</name>
<dbReference type="EMBL" id="PQAP01000118">
    <property type="protein sequence ID" value="PWB71293.1"/>
    <property type="molecule type" value="Genomic_DNA"/>
</dbReference>
<reference evidence="2 3" key="1">
    <citation type="journal article" date="2018" name="ISME J.">
        <title>A methanotrophic archaeon couples anaerobic oxidation of methane to Fe(III) reduction.</title>
        <authorList>
            <person name="Cai C."/>
            <person name="Leu A.O."/>
            <person name="Xie G.J."/>
            <person name="Guo J."/>
            <person name="Feng Y."/>
            <person name="Zhao J.X."/>
            <person name="Tyson G.W."/>
            <person name="Yuan Z."/>
            <person name="Hu S."/>
        </authorList>
    </citation>
    <scope>NUCLEOTIDE SEQUENCE [LARGE SCALE GENOMIC DNA]</scope>
    <source>
        <strain evidence="2">FeB_12</strain>
    </source>
</reference>
<dbReference type="Pfam" id="PF13860">
    <property type="entry name" value="FlgD_ig"/>
    <property type="match status" value="1"/>
</dbReference>
<protein>
    <recommendedName>
        <fullName evidence="1">FlgD/Vpr Ig-like domain-containing protein</fullName>
    </recommendedName>
</protein>